<dbReference type="EMBL" id="LAZR01022740">
    <property type="protein sequence ID" value="KKL80825.1"/>
    <property type="molecule type" value="Genomic_DNA"/>
</dbReference>
<keyword evidence="4 9" id="KW-0812">Transmembrane</keyword>
<accession>A0A0F9HGQ2</accession>
<reference evidence="10" key="1">
    <citation type="journal article" date="2015" name="Nature">
        <title>Complex archaea that bridge the gap between prokaryotes and eukaryotes.</title>
        <authorList>
            <person name="Spang A."/>
            <person name="Saw J.H."/>
            <person name="Jorgensen S.L."/>
            <person name="Zaremba-Niedzwiedzka K."/>
            <person name="Martijn J."/>
            <person name="Lind A.E."/>
            <person name="van Eijk R."/>
            <person name="Schleper C."/>
            <person name="Guy L."/>
            <person name="Ettema T.J."/>
        </authorList>
    </citation>
    <scope>NUCLEOTIDE SEQUENCE</scope>
</reference>
<evidence type="ECO:0000256" key="3">
    <source>
        <dbReference type="ARBA" id="ARBA00022475"/>
    </source>
</evidence>
<dbReference type="GO" id="GO:0015031">
    <property type="term" value="P:protein transport"/>
    <property type="evidence" value="ECO:0007669"/>
    <property type="project" value="UniProtKB-KW"/>
</dbReference>
<evidence type="ECO:0000313" key="10">
    <source>
        <dbReference type="EMBL" id="KKL80825.1"/>
    </source>
</evidence>
<evidence type="ECO:0000256" key="7">
    <source>
        <dbReference type="ARBA" id="ARBA00023010"/>
    </source>
</evidence>
<evidence type="ECO:0000256" key="5">
    <source>
        <dbReference type="ARBA" id="ARBA00022927"/>
    </source>
</evidence>
<protein>
    <recommendedName>
        <fullName evidence="11">Preprotein translocase subunit YajC</fullName>
    </recommendedName>
</protein>
<evidence type="ECO:0000256" key="8">
    <source>
        <dbReference type="ARBA" id="ARBA00023136"/>
    </source>
</evidence>
<comment type="caution">
    <text evidence="10">The sequence shown here is derived from an EMBL/GenBank/DDBJ whole genome shotgun (WGS) entry which is preliminary data.</text>
</comment>
<evidence type="ECO:0000256" key="1">
    <source>
        <dbReference type="ARBA" id="ARBA00004162"/>
    </source>
</evidence>
<keyword evidence="7" id="KW-0811">Translocation</keyword>
<dbReference type="PANTHER" id="PTHR33909">
    <property type="entry name" value="SEC TRANSLOCON ACCESSORY COMPLEX SUBUNIT YAJC"/>
    <property type="match status" value="1"/>
</dbReference>
<keyword evidence="6 9" id="KW-1133">Transmembrane helix</keyword>
<dbReference type="PRINTS" id="PR01853">
    <property type="entry name" value="YAJCTRNLCASE"/>
</dbReference>
<gene>
    <name evidence="10" type="ORF">LCGC14_2000880</name>
</gene>
<evidence type="ECO:0000256" key="9">
    <source>
        <dbReference type="SAM" id="Phobius"/>
    </source>
</evidence>
<sequence>MFEALQDFLVSPAWAIGAPTGEGGAGGGIAAFAPLIIIFVIFYFLLIRPQQKRQKETEQMQKDIKKGDKVVTTGGIYGLVEHVGDKTVTLKIAENAKVKFGKTFITQIRSTADED</sequence>
<evidence type="ECO:0000256" key="6">
    <source>
        <dbReference type="ARBA" id="ARBA00022989"/>
    </source>
</evidence>
<dbReference type="AlphaFoldDB" id="A0A0F9HGQ2"/>
<proteinExistence type="predicted"/>
<keyword evidence="2" id="KW-0813">Transport</keyword>
<evidence type="ECO:0008006" key="11">
    <source>
        <dbReference type="Google" id="ProtNLM"/>
    </source>
</evidence>
<feature type="transmembrane region" description="Helical" evidence="9">
    <location>
        <begin position="29"/>
        <end position="47"/>
    </location>
</feature>
<dbReference type="SMART" id="SM01323">
    <property type="entry name" value="YajC"/>
    <property type="match status" value="1"/>
</dbReference>
<comment type="subcellular location">
    <subcellularLocation>
        <location evidence="1">Cell membrane</location>
        <topology evidence="1">Single-pass membrane protein</topology>
    </subcellularLocation>
</comment>
<dbReference type="Pfam" id="PF02699">
    <property type="entry name" value="YajC"/>
    <property type="match status" value="1"/>
</dbReference>
<name>A0A0F9HGQ2_9ZZZZ</name>
<dbReference type="InterPro" id="IPR003849">
    <property type="entry name" value="Preprotein_translocase_YajC"/>
</dbReference>
<keyword evidence="3" id="KW-1003">Cell membrane</keyword>
<keyword evidence="8 9" id="KW-0472">Membrane</keyword>
<dbReference type="PANTHER" id="PTHR33909:SF1">
    <property type="entry name" value="SEC TRANSLOCON ACCESSORY COMPLEX SUBUNIT YAJC"/>
    <property type="match status" value="1"/>
</dbReference>
<evidence type="ECO:0000256" key="2">
    <source>
        <dbReference type="ARBA" id="ARBA00022448"/>
    </source>
</evidence>
<evidence type="ECO:0000256" key="4">
    <source>
        <dbReference type="ARBA" id="ARBA00022692"/>
    </source>
</evidence>
<keyword evidence="5" id="KW-0653">Protein transport</keyword>
<dbReference type="NCBIfam" id="TIGR00739">
    <property type="entry name" value="yajC"/>
    <property type="match status" value="1"/>
</dbReference>
<dbReference type="GO" id="GO:0005886">
    <property type="term" value="C:plasma membrane"/>
    <property type="evidence" value="ECO:0007669"/>
    <property type="project" value="UniProtKB-SubCell"/>
</dbReference>
<organism evidence="10">
    <name type="scientific">marine sediment metagenome</name>
    <dbReference type="NCBI Taxonomy" id="412755"/>
    <lineage>
        <taxon>unclassified sequences</taxon>
        <taxon>metagenomes</taxon>
        <taxon>ecological metagenomes</taxon>
    </lineage>
</organism>